<reference evidence="1" key="2">
    <citation type="submission" date="2021-09" db="EMBL/GenBank/DDBJ databases">
        <authorList>
            <person name="Jia N."/>
            <person name="Wang J."/>
            <person name="Shi W."/>
            <person name="Du L."/>
            <person name="Sun Y."/>
            <person name="Zhan W."/>
            <person name="Jiang J."/>
            <person name="Wang Q."/>
            <person name="Zhang B."/>
            <person name="Ji P."/>
            <person name="Sakyi L.B."/>
            <person name="Cui X."/>
            <person name="Yuan T."/>
            <person name="Jiang B."/>
            <person name="Yang W."/>
            <person name="Lam T.T.-Y."/>
            <person name="Chang Q."/>
            <person name="Ding S."/>
            <person name="Wang X."/>
            <person name="Zhu J."/>
            <person name="Ruan X."/>
            <person name="Zhao L."/>
            <person name="Wei J."/>
            <person name="Que T."/>
            <person name="Du C."/>
            <person name="Cheng J."/>
            <person name="Dai P."/>
            <person name="Han X."/>
            <person name="Huang E."/>
            <person name="Gao Y."/>
            <person name="Liu J."/>
            <person name="Shao H."/>
            <person name="Ye R."/>
            <person name="Li L."/>
            <person name="Wei W."/>
            <person name="Wang X."/>
            <person name="Wang C."/>
            <person name="Huo Q."/>
            <person name="Li W."/>
            <person name="Guo W."/>
            <person name="Chen H."/>
            <person name="Chen S."/>
            <person name="Zhou L."/>
            <person name="Zhou L."/>
            <person name="Ni X."/>
            <person name="Tian J."/>
            <person name="Zhou Y."/>
            <person name="Sheng Y."/>
            <person name="Liu T."/>
            <person name="Pan Y."/>
            <person name="Xia L."/>
            <person name="Li J."/>
            <person name="Zhao F."/>
            <person name="Cao W."/>
        </authorList>
    </citation>
    <scope>NUCLEOTIDE SEQUENCE</scope>
    <source>
        <strain evidence="1">Rsan-2018</strain>
        <tissue evidence="1">Larvae</tissue>
    </source>
</reference>
<dbReference type="AlphaFoldDB" id="A0A9D4SP15"/>
<evidence type="ECO:0000313" key="1">
    <source>
        <dbReference type="EMBL" id="KAH7939354.1"/>
    </source>
</evidence>
<gene>
    <name evidence="1" type="ORF">HPB52_011384</name>
</gene>
<keyword evidence="2" id="KW-1185">Reference proteome</keyword>
<protein>
    <submittedName>
        <fullName evidence="1">Uncharacterized protein</fullName>
    </submittedName>
</protein>
<evidence type="ECO:0000313" key="2">
    <source>
        <dbReference type="Proteomes" id="UP000821837"/>
    </source>
</evidence>
<dbReference type="Proteomes" id="UP000821837">
    <property type="component" value="Chromosome 8"/>
</dbReference>
<organism evidence="1 2">
    <name type="scientific">Rhipicephalus sanguineus</name>
    <name type="common">Brown dog tick</name>
    <name type="synonym">Ixodes sanguineus</name>
    <dbReference type="NCBI Taxonomy" id="34632"/>
    <lineage>
        <taxon>Eukaryota</taxon>
        <taxon>Metazoa</taxon>
        <taxon>Ecdysozoa</taxon>
        <taxon>Arthropoda</taxon>
        <taxon>Chelicerata</taxon>
        <taxon>Arachnida</taxon>
        <taxon>Acari</taxon>
        <taxon>Parasitiformes</taxon>
        <taxon>Ixodida</taxon>
        <taxon>Ixodoidea</taxon>
        <taxon>Ixodidae</taxon>
        <taxon>Rhipicephalinae</taxon>
        <taxon>Rhipicephalus</taxon>
        <taxon>Rhipicephalus</taxon>
    </lineage>
</organism>
<dbReference type="EMBL" id="JABSTV010001254">
    <property type="protein sequence ID" value="KAH7939354.1"/>
    <property type="molecule type" value="Genomic_DNA"/>
</dbReference>
<reference evidence="1" key="1">
    <citation type="journal article" date="2020" name="Cell">
        <title>Large-Scale Comparative Analyses of Tick Genomes Elucidate Their Genetic Diversity and Vector Capacities.</title>
        <authorList>
            <consortium name="Tick Genome and Microbiome Consortium (TIGMIC)"/>
            <person name="Jia N."/>
            <person name="Wang J."/>
            <person name="Shi W."/>
            <person name="Du L."/>
            <person name="Sun Y."/>
            <person name="Zhan W."/>
            <person name="Jiang J.F."/>
            <person name="Wang Q."/>
            <person name="Zhang B."/>
            <person name="Ji P."/>
            <person name="Bell-Sakyi L."/>
            <person name="Cui X.M."/>
            <person name="Yuan T.T."/>
            <person name="Jiang B.G."/>
            <person name="Yang W.F."/>
            <person name="Lam T.T."/>
            <person name="Chang Q.C."/>
            <person name="Ding S.J."/>
            <person name="Wang X.J."/>
            <person name="Zhu J.G."/>
            <person name="Ruan X.D."/>
            <person name="Zhao L."/>
            <person name="Wei J.T."/>
            <person name="Ye R.Z."/>
            <person name="Que T.C."/>
            <person name="Du C.H."/>
            <person name="Zhou Y.H."/>
            <person name="Cheng J.X."/>
            <person name="Dai P.F."/>
            <person name="Guo W.B."/>
            <person name="Han X.H."/>
            <person name="Huang E.J."/>
            <person name="Li L.F."/>
            <person name="Wei W."/>
            <person name="Gao Y.C."/>
            <person name="Liu J.Z."/>
            <person name="Shao H.Z."/>
            <person name="Wang X."/>
            <person name="Wang C.C."/>
            <person name="Yang T.C."/>
            <person name="Huo Q.B."/>
            <person name="Li W."/>
            <person name="Chen H.Y."/>
            <person name="Chen S.E."/>
            <person name="Zhou L.G."/>
            <person name="Ni X.B."/>
            <person name="Tian J.H."/>
            <person name="Sheng Y."/>
            <person name="Liu T."/>
            <person name="Pan Y.S."/>
            <person name="Xia L.Y."/>
            <person name="Li J."/>
            <person name="Zhao F."/>
            <person name="Cao W.C."/>
        </authorList>
    </citation>
    <scope>NUCLEOTIDE SEQUENCE</scope>
    <source>
        <strain evidence="1">Rsan-2018</strain>
    </source>
</reference>
<sequence length="97" mass="10732">MRPPAKLRMADLESLKISVAEVEEMSRAMAASSASIEEVARTDLLICETGELYTALKAKAWDESADDRVKSTSIDGSKNKAVARSENNFEVRCRQPR</sequence>
<name>A0A9D4SP15_RHISA</name>
<accession>A0A9D4SP15</accession>
<proteinExistence type="predicted"/>
<comment type="caution">
    <text evidence="1">The sequence shown here is derived from an EMBL/GenBank/DDBJ whole genome shotgun (WGS) entry which is preliminary data.</text>
</comment>